<sequence>MWRSGIPTETLTFGRGFDLGSGIPGNGKWRGGTYTMHTILHDRAIILRIIHDLILSLVLLRTYYLRLTFAHLLHLLDLVRTARDLIPSCLSDHVLLSFSIRFTNRRLSFGITFSNPSSACLGLRRTRPLPLPLRRWRWGFILAPIRVLSGFVSRVRLLSSRLPSRLLLRCRLRCRLRCCLRLGGRLGRLGIIDLESRLLAGSFVSCYGLSSLEGCRAHIRRWEVTRDRNS</sequence>
<dbReference type="Proteomes" id="UP001152607">
    <property type="component" value="Unassembled WGS sequence"/>
</dbReference>
<gene>
    <name evidence="1" type="ORF">PDIGIT_LOCUS15657</name>
</gene>
<protein>
    <submittedName>
        <fullName evidence="1">Uncharacterized protein</fullName>
    </submittedName>
</protein>
<dbReference type="AlphaFoldDB" id="A0A9W4UUJ1"/>
<accession>A0A9W4UUJ1</accession>
<organism evidence="1 2">
    <name type="scientific">Periconia digitata</name>
    <dbReference type="NCBI Taxonomy" id="1303443"/>
    <lineage>
        <taxon>Eukaryota</taxon>
        <taxon>Fungi</taxon>
        <taxon>Dikarya</taxon>
        <taxon>Ascomycota</taxon>
        <taxon>Pezizomycotina</taxon>
        <taxon>Dothideomycetes</taxon>
        <taxon>Pleosporomycetidae</taxon>
        <taxon>Pleosporales</taxon>
        <taxon>Massarineae</taxon>
        <taxon>Periconiaceae</taxon>
        <taxon>Periconia</taxon>
    </lineage>
</organism>
<reference evidence="1" key="1">
    <citation type="submission" date="2023-01" db="EMBL/GenBank/DDBJ databases">
        <authorList>
            <person name="Van Ghelder C."/>
            <person name="Rancurel C."/>
        </authorList>
    </citation>
    <scope>NUCLEOTIDE SEQUENCE</scope>
    <source>
        <strain evidence="1">CNCM I-4278</strain>
    </source>
</reference>
<dbReference type="EMBL" id="CAOQHR010000013">
    <property type="protein sequence ID" value="CAI6342450.1"/>
    <property type="molecule type" value="Genomic_DNA"/>
</dbReference>
<proteinExistence type="predicted"/>
<name>A0A9W4UUJ1_9PLEO</name>
<evidence type="ECO:0000313" key="1">
    <source>
        <dbReference type="EMBL" id="CAI6342450.1"/>
    </source>
</evidence>
<evidence type="ECO:0000313" key="2">
    <source>
        <dbReference type="Proteomes" id="UP001152607"/>
    </source>
</evidence>
<comment type="caution">
    <text evidence="1">The sequence shown here is derived from an EMBL/GenBank/DDBJ whole genome shotgun (WGS) entry which is preliminary data.</text>
</comment>
<keyword evidence="2" id="KW-1185">Reference proteome</keyword>